<evidence type="ECO:0000313" key="2">
    <source>
        <dbReference type="Proteomes" id="UP000510721"/>
    </source>
</evidence>
<keyword evidence="2" id="KW-1185">Reference proteome</keyword>
<sequence length="116" mass="12728">MNEKETARLPRLKPVSKDLVRRLLKRHKKLIPIHFARVAPASLFPRLQFGLHEENAQCDGKVTTPAISRVPDRPVLAQKQIDCGAAAIQTIVDAAIALRAFTSLSDRGREVPGTGA</sequence>
<reference evidence="1 2" key="1">
    <citation type="submission" date="2019-06" db="EMBL/GenBank/DDBJ databases">
        <title>Complete genome sequence of Ensifer mexicanus ITTG R7 isolated from nodules of Acacia angustissima (Mill.) Kuntze.</title>
        <authorList>
            <person name="Rincon-Rosales R."/>
            <person name="Rogel M.A."/>
            <person name="Guerrero G."/>
            <person name="Rincon-Molina C.I."/>
            <person name="Lopez-Lopez A."/>
            <person name="Martinez-Romero E."/>
        </authorList>
    </citation>
    <scope>NUCLEOTIDE SEQUENCE [LARGE SCALE GENOMIC DNA]</scope>
    <source>
        <strain evidence="1 2">ITTG R7</strain>
    </source>
</reference>
<dbReference type="Proteomes" id="UP000510721">
    <property type="component" value="Chromosome"/>
</dbReference>
<evidence type="ECO:0000313" key="1">
    <source>
        <dbReference type="EMBL" id="QLL61885.1"/>
    </source>
</evidence>
<accession>A0A859QH61</accession>
<gene>
    <name evidence="1" type="ORF">FKV68_10685</name>
</gene>
<proteinExistence type="predicted"/>
<organism evidence="1 2">
    <name type="scientific">Sinorhizobium mexicanum</name>
    <dbReference type="NCBI Taxonomy" id="375549"/>
    <lineage>
        <taxon>Bacteria</taxon>
        <taxon>Pseudomonadati</taxon>
        <taxon>Pseudomonadota</taxon>
        <taxon>Alphaproteobacteria</taxon>
        <taxon>Hyphomicrobiales</taxon>
        <taxon>Rhizobiaceae</taxon>
        <taxon>Sinorhizobium/Ensifer group</taxon>
        <taxon>Sinorhizobium</taxon>
    </lineage>
</organism>
<protein>
    <submittedName>
        <fullName evidence="1">Uncharacterized protein</fullName>
    </submittedName>
</protein>
<dbReference type="KEGG" id="emx:FKV68_10685"/>
<name>A0A859QH61_9HYPH</name>
<dbReference type="AlphaFoldDB" id="A0A859QH61"/>
<dbReference type="EMBL" id="CP041238">
    <property type="protein sequence ID" value="QLL61885.1"/>
    <property type="molecule type" value="Genomic_DNA"/>
</dbReference>
<dbReference type="RefSeq" id="WP_180937799.1">
    <property type="nucleotide sequence ID" value="NZ_CP041238.1"/>
</dbReference>